<feature type="compositionally biased region" description="Polar residues" evidence="1">
    <location>
        <begin position="107"/>
        <end position="117"/>
    </location>
</feature>
<feature type="region of interest" description="Disordered" evidence="1">
    <location>
        <begin position="457"/>
        <end position="485"/>
    </location>
</feature>
<keyword evidence="3" id="KW-1185">Reference proteome</keyword>
<name>A0A504Z0N3_FASGI</name>
<dbReference type="Proteomes" id="UP000316759">
    <property type="component" value="Unassembled WGS sequence"/>
</dbReference>
<feature type="region of interest" description="Disordered" evidence="1">
    <location>
        <begin position="392"/>
        <end position="440"/>
    </location>
</feature>
<proteinExistence type="predicted"/>
<dbReference type="OrthoDB" id="10264062at2759"/>
<comment type="caution">
    <text evidence="2">The sequence shown here is derived from an EMBL/GenBank/DDBJ whole genome shotgun (WGS) entry which is preliminary data.</text>
</comment>
<protein>
    <submittedName>
        <fullName evidence="2">Uncharacterized protein</fullName>
    </submittedName>
</protein>
<gene>
    <name evidence="2" type="ORF">FGIG_03391</name>
</gene>
<evidence type="ECO:0000256" key="1">
    <source>
        <dbReference type="SAM" id="MobiDB-lite"/>
    </source>
</evidence>
<feature type="region of interest" description="Disordered" evidence="1">
    <location>
        <begin position="107"/>
        <end position="157"/>
    </location>
</feature>
<feature type="compositionally biased region" description="Polar residues" evidence="1">
    <location>
        <begin position="392"/>
        <end position="402"/>
    </location>
</feature>
<dbReference type="EMBL" id="SUNJ01000863">
    <property type="protein sequence ID" value="TPP67284.1"/>
    <property type="molecule type" value="Genomic_DNA"/>
</dbReference>
<evidence type="ECO:0000313" key="2">
    <source>
        <dbReference type="EMBL" id="TPP67284.1"/>
    </source>
</evidence>
<feature type="compositionally biased region" description="Low complexity" evidence="1">
    <location>
        <begin position="118"/>
        <end position="145"/>
    </location>
</feature>
<evidence type="ECO:0000313" key="3">
    <source>
        <dbReference type="Proteomes" id="UP000316759"/>
    </source>
</evidence>
<sequence>MNTRQPSFKNSTNPHWIHLALMEKLLQPVVYALFGEAKWSLFIELTIPTLEDPYWSSIHADELLERHRFISLFHTTFYETKTLLCTFGERELKVELRAASPIVSQAPEAQNTTTAHLSTSLSNTVSTTTTTAAARITSTATTTTTPRVLSLERSSNHHPTGQRFVFDMQQHSSTSSNSSATNGGIDGLYQPRRHQLMFAKNNVLRSPVDKTTENEVIPLNSHGWHSSVSTNFSSFQDFTVHRYYITNLPEHRFEGYGIYTLSFRLLWSLDCFCCYGWYSVSANSNSGRIRQTSMNFLRLQWIGLGTERENGTDDGNCAKTILVNLDVTFTVVSLDDMMSAGNHSASGGSLSFDRQIQPCLSSDASPGPPNPFQRLIHFCSIKPNRFTAVQSISGENPTNWTTEDGEATKEDPVAKPSGAAGDVCLNDDNDQKLKEPEISPDYRPSSELVFKLVRNENSPDPFLDKPADSESLEPTGPLRGSGSATEIVSSIDSLSDALDAIKRELMAKAFYTCEFQ</sequence>
<organism evidence="2 3">
    <name type="scientific">Fasciola gigantica</name>
    <name type="common">Giant liver fluke</name>
    <dbReference type="NCBI Taxonomy" id="46835"/>
    <lineage>
        <taxon>Eukaryota</taxon>
        <taxon>Metazoa</taxon>
        <taxon>Spiralia</taxon>
        <taxon>Lophotrochozoa</taxon>
        <taxon>Platyhelminthes</taxon>
        <taxon>Trematoda</taxon>
        <taxon>Digenea</taxon>
        <taxon>Plagiorchiida</taxon>
        <taxon>Echinostomata</taxon>
        <taxon>Echinostomatoidea</taxon>
        <taxon>Fasciolidae</taxon>
        <taxon>Fasciola</taxon>
    </lineage>
</organism>
<accession>A0A504Z0N3</accession>
<dbReference type="AlphaFoldDB" id="A0A504Z0N3"/>
<reference evidence="2 3" key="1">
    <citation type="submission" date="2019-04" db="EMBL/GenBank/DDBJ databases">
        <title>Annotation for the trematode Fasciola gigantica.</title>
        <authorList>
            <person name="Choi Y.-J."/>
        </authorList>
    </citation>
    <scope>NUCLEOTIDE SEQUENCE [LARGE SCALE GENOMIC DNA]</scope>
    <source>
        <strain evidence="2">Uganda_cow_1</strain>
    </source>
</reference>